<keyword evidence="2" id="KW-1185">Reference proteome</keyword>
<organism evidence="1 2">
    <name type="scientific">Hyaloscypha hepaticicola</name>
    <dbReference type="NCBI Taxonomy" id="2082293"/>
    <lineage>
        <taxon>Eukaryota</taxon>
        <taxon>Fungi</taxon>
        <taxon>Dikarya</taxon>
        <taxon>Ascomycota</taxon>
        <taxon>Pezizomycotina</taxon>
        <taxon>Leotiomycetes</taxon>
        <taxon>Helotiales</taxon>
        <taxon>Hyaloscyphaceae</taxon>
        <taxon>Hyaloscypha</taxon>
    </lineage>
</organism>
<sequence length="232" mass="26022">MEALAAIGLVSNVLGFIDTGWKLCGLIKEYSAAAGAPAEVVSLSSRLELVLQALKEMDESGRAKLNHEKLALKICSDEAEELRLFLEGLKVIPDKISSSRAFKWKRSSLEKGWKAFKTLRGREKLEKFQTSLDWIMGLITMQQQTRLETTAMNVEDQTTLLVKHSEEVLKGLTELHLFSDQSHVDISASKTRSPYIGVFYGATSKRQLKYNLRKCKGRLENSIGSMSFTSFQ</sequence>
<dbReference type="Proteomes" id="UP000235672">
    <property type="component" value="Unassembled WGS sequence"/>
</dbReference>
<dbReference type="OrthoDB" id="443402at2759"/>
<reference evidence="1 2" key="1">
    <citation type="submission" date="2016-05" db="EMBL/GenBank/DDBJ databases">
        <title>A degradative enzymes factory behind the ericoid mycorrhizal symbiosis.</title>
        <authorList>
            <consortium name="DOE Joint Genome Institute"/>
            <person name="Martino E."/>
            <person name="Morin E."/>
            <person name="Grelet G."/>
            <person name="Kuo A."/>
            <person name="Kohler A."/>
            <person name="Daghino S."/>
            <person name="Barry K."/>
            <person name="Choi C."/>
            <person name="Cichocki N."/>
            <person name="Clum A."/>
            <person name="Copeland A."/>
            <person name="Hainaut M."/>
            <person name="Haridas S."/>
            <person name="Labutti K."/>
            <person name="Lindquist E."/>
            <person name="Lipzen A."/>
            <person name="Khouja H.-R."/>
            <person name="Murat C."/>
            <person name="Ohm R."/>
            <person name="Olson A."/>
            <person name="Spatafora J."/>
            <person name="Veneault-Fourrey C."/>
            <person name="Henrissat B."/>
            <person name="Grigoriev I."/>
            <person name="Martin F."/>
            <person name="Perotto S."/>
        </authorList>
    </citation>
    <scope>NUCLEOTIDE SEQUENCE [LARGE SCALE GENOMIC DNA]</scope>
    <source>
        <strain evidence="1 2">UAMH 7357</strain>
    </source>
</reference>
<evidence type="ECO:0008006" key="3">
    <source>
        <dbReference type="Google" id="ProtNLM"/>
    </source>
</evidence>
<evidence type="ECO:0000313" key="1">
    <source>
        <dbReference type="EMBL" id="PMD16361.1"/>
    </source>
</evidence>
<dbReference type="EMBL" id="KZ613506">
    <property type="protein sequence ID" value="PMD16361.1"/>
    <property type="molecule type" value="Genomic_DNA"/>
</dbReference>
<accession>A0A2J6PQV1</accession>
<gene>
    <name evidence="1" type="ORF">NA56DRAFT_316123</name>
</gene>
<name>A0A2J6PQV1_9HELO</name>
<evidence type="ECO:0000313" key="2">
    <source>
        <dbReference type="Proteomes" id="UP000235672"/>
    </source>
</evidence>
<proteinExistence type="predicted"/>
<dbReference type="STRING" id="1745343.A0A2J6PQV1"/>
<dbReference type="AlphaFoldDB" id="A0A2J6PQV1"/>
<protein>
    <recommendedName>
        <fullName evidence="3">Fungal N-terminal domain-containing protein</fullName>
    </recommendedName>
</protein>